<reference evidence="1" key="1">
    <citation type="journal article" date="2021" name="PeerJ">
        <title>Extensive microbial diversity within the chicken gut microbiome revealed by metagenomics and culture.</title>
        <authorList>
            <person name="Gilroy R."/>
            <person name="Ravi A."/>
            <person name="Getino M."/>
            <person name="Pursley I."/>
            <person name="Horton D.L."/>
            <person name="Alikhan N.F."/>
            <person name="Baker D."/>
            <person name="Gharbi K."/>
            <person name="Hall N."/>
            <person name="Watson M."/>
            <person name="Adriaenssens E.M."/>
            <person name="Foster-Nyarko E."/>
            <person name="Jarju S."/>
            <person name="Secka A."/>
            <person name="Antonio M."/>
            <person name="Oren A."/>
            <person name="Chaudhuri R.R."/>
            <person name="La Ragione R."/>
            <person name="Hildebrand F."/>
            <person name="Pallen M.J."/>
        </authorList>
    </citation>
    <scope>NUCLEOTIDE SEQUENCE</scope>
    <source>
        <strain evidence="1">ChiSjej5B23-2810</strain>
    </source>
</reference>
<dbReference type="Proteomes" id="UP000823906">
    <property type="component" value="Unassembled WGS sequence"/>
</dbReference>
<comment type="caution">
    <text evidence="1">The sequence shown here is derived from an EMBL/GenBank/DDBJ whole genome shotgun (WGS) entry which is preliminary data.</text>
</comment>
<name>A0A9D2T3W5_9FIRM</name>
<proteinExistence type="predicted"/>
<accession>A0A9D2T3W5</accession>
<evidence type="ECO:0000313" key="1">
    <source>
        <dbReference type="EMBL" id="HJC45552.1"/>
    </source>
</evidence>
<dbReference type="AlphaFoldDB" id="A0A9D2T3W5"/>
<reference evidence="1" key="2">
    <citation type="submission" date="2021-04" db="EMBL/GenBank/DDBJ databases">
        <authorList>
            <person name="Gilroy R."/>
        </authorList>
    </citation>
    <scope>NUCLEOTIDE SEQUENCE</scope>
    <source>
        <strain evidence="1">ChiSjej5B23-2810</strain>
    </source>
</reference>
<gene>
    <name evidence="1" type="ORF">H9703_05385</name>
</gene>
<dbReference type="EMBL" id="DWWN01000035">
    <property type="protein sequence ID" value="HJC45552.1"/>
    <property type="molecule type" value="Genomic_DNA"/>
</dbReference>
<evidence type="ECO:0000313" key="2">
    <source>
        <dbReference type="Proteomes" id="UP000823906"/>
    </source>
</evidence>
<organism evidence="1 2">
    <name type="scientific">Candidatus Faecalibacterium faecigallinarum</name>
    <dbReference type="NCBI Taxonomy" id="2838577"/>
    <lineage>
        <taxon>Bacteria</taxon>
        <taxon>Bacillati</taxon>
        <taxon>Bacillota</taxon>
        <taxon>Clostridia</taxon>
        <taxon>Eubacteriales</taxon>
        <taxon>Oscillospiraceae</taxon>
        <taxon>Faecalibacterium</taxon>
    </lineage>
</organism>
<sequence length="129" mass="13873">MMMPANYSVIAENEMTYVNGGALIDCFAPLMNSSNWKTFNTNLIKIIGNSSMKNFLGSTVGVLFGGSFSFDNWGTALEGAYWKGFDTVDKGLNTVLSWVGALASIYTLGTADAKTLQGDKVLKIDGTTF</sequence>
<protein>
    <submittedName>
        <fullName evidence="1">Uncharacterized protein</fullName>
    </submittedName>
</protein>